<gene>
    <name evidence="1" type="ORF">UFOPK1747_00158</name>
</gene>
<reference evidence="1" key="1">
    <citation type="submission" date="2020-05" db="EMBL/GenBank/DDBJ databases">
        <authorList>
            <person name="Chiriac C."/>
            <person name="Salcher M."/>
            <person name="Ghai R."/>
            <person name="Kavagutti S V."/>
        </authorList>
    </citation>
    <scope>NUCLEOTIDE SEQUENCE</scope>
</reference>
<dbReference type="Pfam" id="PF00300">
    <property type="entry name" value="His_Phos_1"/>
    <property type="match status" value="1"/>
</dbReference>
<dbReference type="CDD" id="cd07067">
    <property type="entry name" value="HP_PGM_like"/>
    <property type="match status" value="1"/>
</dbReference>
<dbReference type="SUPFAM" id="SSF53254">
    <property type="entry name" value="Phosphoglycerate mutase-like"/>
    <property type="match status" value="1"/>
</dbReference>
<protein>
    <submittedName>
        <fullName evidence="1">Unannotated protein</fullName>
    </submittedName>
</protein>
<dbReference type="AlphaFoldDB" id="A0A6J6EML5"/>
<dbReference type="EMBL" id="CAEZTV010000009">
    <property type="protein sequence ID" value="CAB4574198.1"/>
    <property type="molecule type" value="Genomic_DNA"/>
</dbReference>
<dbReference type="InterPro" id="IPR013078">
    <property type="entry name" value="His_Pase_superF_clade-1"/>
</dbReference>
<name>A0A6J6EML5_9ZZZZ</name>
<organism evidence="1">
    <name type="scientific">freshwater metagenome</name>
    <dbReference type="NCBI Taxonomy" id="449393"/>
    <lineage>
        <taxon>unclassified sequences</taxon>
        <taxon>metagenomes</taxon>
        <taxon>ecological metagenomes</taxon>
    </lineage>
</organism>
<accession>A0A6J6EML5</accession>
<dbReference type="InterPro" id="IPR029033">
    <property type="entry name" value="His_PPase_superfam"/>
</dbReference>
<evidence type="ECO:0000313" key="1">
    <source>
        <dbReference type="EMBL" id="CAB4574198.1"/>
    </source>
</evidence>
<dbReference type="Gene3D" id="3.40.50.1240">
    <property type="entry name" value="Phosphoglycerate mutase-like"/>
    <property type="match status" value="1"/>
</dbReference>
<proteinExistence type="predicted"/>
<sequence length="131" mass="14478">MDYGNWSGKKLAVLSKKKEWSLIQNQPGEFTFPNGESFQEMRRRVKSFLNSLIDADGPILIVSHGDIIKMALTITLDLPLNKFQNFVIAPASISIIDYSQKSKSVISTNERITDAGIISKASKFILGGESA</sequence>